<dbReference type="GO" id="GO:0000166">
    <property type="term" value="F:nucleotide binding"/>
    <property type="evidence" value="ECO:0007669"/>
    <property type="project" value="UniProtKB-KW"/>
</dbReference>
<dbReference type="PROSITE" id="PS00076">
    <property type="entry name" value="PYRIDINE_REDOX_1"/>
    <property type="match status" value="1"/>
</dbReference>
<protein>
    <submittedName>
        <fullName evidence="14">Mycothione reductase</fullName>
        <ecNumber evidence="14">1.8.1.15</ecNumber>
    </submittedName>
</protein>
<dbReference type="NCBIfam" id="TIGR03452">
    <property type="entry name" value="mycothione_red"/>
    <property type="match status" value="1"/>
</dbReference>
<comment type="cofactor">
    <cofactor evidence="9">
        <name>FAD</name>
        <dbReference type="ChEBI" id="CHEBI:57692"/>
    </cofactor>
    <text evidence="9">Binds 1 FAD per subunit.</text>
</comment>
<dbReference type="InterPro" id="IPR001100">
    <property type="entry name" value="Pyr_nuc-diS_OxRdtase"/>
</dbReference>
<proteinExistence type="inferred from homology"/>
<keyword evidence="15" id="KW-1185">Reference proteome</keyword>
<evidence type="ECO:0000313" key="15">
    <source>
        <dbReference type="Proteomes" id="UP000242637"/>
    </source>
</evidence>
<evidence type="ECO:0000256" key="8">
    <source>
        <dbReference type="PIRSR" id="PIRSR000350-2"/>
    </source>
</evidence>
<feature type="binding site" evidence="9">
    <location>
        <begin position="178"/>
        <end position="185"/>
    </location>
    <ligand>
        <name>NAD(+)</name>
        <dbReference type="ChEBI" id="CHEBI:57540"/>
    </ligand>
</feature>
<dbReference type="Gene3D" id="3.30.390.30">
    <property type="match status" value="1"/>
</dbReference>
<dbReference type="AlphaFoldDB" id="A0A239VIT7"/>
<feature type="binding site" evidence="9">
    <location>
        <position position="48"/>
    </location>
    <ligand>
        <name>FAD</name>
        <dbReference type="ChEBI" id="CHEBI:57692"/>
    </ligand>
</feature>
<sequence length="459" mass="49056">MADFDLAIIGAGSGNSLVTDDFADAKVAVVERHLFGGTCLNVGCIPTKMFVYAAEVAETARSAARYGVDAHVDGVRWRDIRDRVFGRIDPIEEGGRKYRVEGENTTAFLGSARFVGDRRLRVELNEGGFSEFTADQVVIAAGARPRVPSVIADSGVPFQTSDSVMRIDELPSRIVIMGGGVIAAEFAHVFSALGVQVEVVIRGPRMLRAFDEELSQRFTESVKTRWKVHAGVDVVAAHSTSAGGVVLTLDSGGEVAGDMLLVATGRVPNSEDLDAAAGGVELRSDGRVRVDEFGRTSAEGVWALGDISSPFQLKHVANAEARAVAHNLTHPQDLRSMPHEVVPAAVFSDPQVASVGASEDELRSAGVRYVSKVQSFGDTAYGWALEDSESFFKVLADPASGRILGAHSMGPHSSTLIQPVVMAMSLGLDARRVARDQYWIHPALAEVVENALLGLEFDK</sequence>
<evidence type="ECO:0000313" key="14">
    <source>
        <dbReference type="EMBL" id="SNV21663.1"/>
    </source>
</evidence>
<feature type="active site" description="Proton acceptor" evidence="8">
    <location>
        <position position="441"/>
    </location>
</feature>
<dbReference type="SUPFAM" id="SSF51905">
    <property type="entry name" value="FAD/NAD(P)-binding domain"/>
    <property type="match status" value="1"/>
</dbReference>
<keyword evidence="7 11" id="KW-0676">Redox-active center</keyword>
<gene>
    <name evidence="14" type="primary">mtr</name>
    <name evidence="14" type="ORF">SAMEA4475696_01308</name>
</gene>
<comment type="similarity">
    <text evidence="1 11">Belongs to the class-I pyridine nucleotide-disulfide oxidoreductase family.</text>
</comment>
<dbReference type="InterPro" id="IPR023753">
    <property type="entry name" value="FAD/NAD-binding_dom"/>
</dbReference>
<evidence type="ECO:0000256" key="4">
    <source>
        <dbReference type="ARBA" id="ARBA00022857"/>
    </source>
</evidence>
<keyword evidence="4" id="KW-0521">NADP</keyword>
<feature type="domain" description="FAD/NAD(P)-binding" evidence="13">
    <location>
        <begin position="4"/>
        <end position="320"/>
    </location>
</feature>
<keyword evidence="9" id="KW-0520">NAD</keyword>
<dbReference type="GO" id="GO:0050627">
    <property type="term" value="F:mycothione reductase [NAD(P)H] activity"/>
    <property type="evidence" value="ECO:0007669"/>
    <property type="project" value="UniProtKB-EC"/>
</dbReference>
<dbReference type="KEGG" id="dco:SAMEA4475696_1308"/>
<evidence type="ECO:0000256" key="11">
    <source>
        <dbReference type="RuleBase" id="RU003691"/>
    </source>
</evidence>
<evidence type="ECO:0000256" key="2">
    <source>
        <dbReference type="ARBA" id="ARBA00022630"/>
    </source>
</evidence>
<dbReference type="GeneID" id="63459534"/>
<evidence type="ECO:0000256" key="9">
    <source>
        <dbReference type="PIRSR" id="PIRSR000350-3"/>
    </source>
</evidence>
<keyword evidence="9" id="KW-0547">Nucleotide-binding</keyword>
<evidence type="ECO:0000256" key="5">
    <source>
        <dbReference type="ARBA" id="ARBA00023002"/>
    </source>
</evidence>
<keyword evidence="6" id="KW-1015">Disulfide bond</keyword>
<feature type="binding site" evidence="9">
    <location>
        <position position="265"/>
    </location>
    <ligand>
        <name>NAD(+)</name>
        <dbReference type="ChEBI" id="CHEBI:57540"/>
    </ligand>
</feature>
<dbReference type="Pfam" id="PF07992">
    <property type="entry name" value="Pyr_redox_2"/>
    <property type="match status" value="1"/>
</dbReference>
<dbReference type="NCBIfam" id="NF005884">
    <property type="entry name" value="PRK07846.1"/>
    <property type="match status" value="1"/>
</dbReference>
<dbReference type="InterPro" id="IPR012999">
    <property type="entry name" value="Pyr_OxRdtase_I_AS"/>
</dbReference>
<dbReference type="InterPro" id="IPR017817">
    <property type="entry name" value="Mycothione_reductase"/>
</dbReference>
<dbReference type="Gene3D" id="3.50.50.60">
    <property type="entry name" value="FAD/NAD(P)-binding domain"/>
    <property type="match status" value="2"/>
</dbReference>
<dbReference type="Pfam" id="PF02852">
    <property type="entry name" value="Pyr_redox_dim"/>
    <property type="match status" value="1"/>
</dbReference>
<dbReference type="InterPro" id="IPR004099">
    <property type="entry name" value="Pyr_nucl-diS_OxRdtase_dimer"/>
</dbReference>
<dbReference type="PIRSF" id="PIRSF000350">
    <property type="entry name" value="Mercury_reductase_MerA"/>
    <property type="match status" value="1"/>
</dbReference>
<keyword evidence="2 11" id="KW-0285">Flavoprotein</keyword>
<evidence type="ECO:0000256" key="10">
    <source>
        <dbReference type="PIRSR" id="PIRSR000350-4"/>
    </source>
</evidence>
<evidence type="ECO:0000256" key="7">
    <source>
        <dbReference type="ARBA" id="ARBA00023284"/>
    </source>
</evidence>
<feature type="disulfide bond" description="Redox-active" evidence="10">
    <location>
        <begin position="39"/>
        <end position="44"/>
    </location>
</feature>
<evidence type="ECO:0000256" key="6">
    <source>
        <dbReference type="ARBA" id="ARBA00023157"/>
    </source>
</evidence>
<dbReference type="EMBL" id="LT906453">
    <property type="protein sequence ID" value="SNV21663.1"/>
    <property type="molecule type" value="Genomic_DNA"/>
</dbReference>
<evidence type="ECO:0000259" key="13">
    <source>
        <dbReference type="Pfam" id="PF07992"/>
    </source>
</evidence>
<accession>A0A239VIT7</accession>
<dbReference type="PRINTS" id="PR00411">
    <property type="entry name" value="PNDRDTASEI"/>
</dbReference>
<dbReference type="InterPro" id="IPR016156">
    <property type="entry name" value="FAD/NAD-linked_Rdtase_dimer_sf"/>
</dbReference>
<keyword evidence="3 9" id="KW-0274">FAD</keyword>
<keyword evidence="5 11" id="KW-0560">Oxidoreductase</keyword>
<dbReference type="SUPFAM" id="SSF55424">
    <property type="entry name" value="FAD/NAD-linked reductases, dimerisation (C-terminal) domain"/>
    <property type="match status" value="1"/>
</dbReference>
<name>A0A239VIT7_9MICO</name>
<evidence type="ECO:0000259" key="12">
    <source>
        <dbReference type="Pfam" id="PF02852"/>
    </source>
</evidence>
<dbReference type="OrthoDB" id="9800167at2"/>
<feature type="domain" description="Pyridine nucleotide-disulphide oxidoreductase dimerisation" evidence="12">
    <location>
        <begin position="342"/>
        <end position="451"/>
    </location>
</feature>
<dbReference type="InterPro" id="IPR036188">
    <property type="entry name" value="FAD/NAD-bd_sf"/>
</dbReference>
<dbReference type="PANTHER" id="PTHR43014">
    <property type="entry name" value="MERCURIC REDUCTASE"/>
    <property type="match status" value="1"/>
</dbReference>
<organism evidence="14 15">
    <name type="scientific">Dermatophilus congolensis</name>
    <dbReference type="NCBI Taxonomy" id="1863"/>
    <lineage>
        <taxon>Bacteria</taxon>
        <taxon>Bacillati</taxon>
        <taxon>Actinomycetota</taxon>
        <taxon>Actinomycetes</taxon>
        <taxon>Micrococcales</taxon>
        <taxon>Dermatophilaceae</taxon>
        <taxon>Dermatophilus</taxon>
    </lineage>
</organism>
<dbReference type="PANTHER" id="PTHR43014:SF5">
    <property type="entry name" value="GLUTATHIONE REDUCTASE (NADPH)"/>
    <property type="match status" value="1"/>
</dbReference>
<feature type="binding site" evidence="9">
    <location>
        <position position="306"/>
    </location>
    <ligand>
        <name>FAD</name>
        <dbReference type="ChEBI" id="CHEBI:57692"/>
    </ligand>
</feature>
<reference evidence="14 15" key="1">
    <citation type="submission" date="2017-06" db="EMBL/GenBank/DDBJ databases">
        <authorList>
            <consortium name="Pathogen Informatics"/>
        </authorList>
    </citation>
    <scope>NUCLEOTIDE SEQUENCE [LARGE SCALE GENOMIC DNA]</scope>
    <source>
        <strain evidence="14 15">NCTC13039</strain>
    </source>
</reference>
<dbReference type="EC" id="1.8.1.15" evidence="14"/>
<dbReference type="Proteomes" id="UP000242637">
    <property type="component" value="Chromosome 1"/>
</dbReference>
<evidence type="ECO:0000256" key="3">
    <source>
        <dbReference type="ARBA" id="ARBA00022827"/>
    </source>
</evidence>
<evidence type="ECO:0000256" key="1">
    <source>
        <dbReference type="ARBA" id="ARBA00007532"/>
    </source>
</evidence>
<dbReference type="PRINTS" id="PR00368">
    <property type="entry name" value="FADPNR"/>
</dbReference>
<dbReference type="RefSeq" id="WP_034401650.1">
    <property type="nucleotide sequence ID" value="NZ_JAAFNI010000001.1"/>
</dbReference>
<dbReference type="STRING" id="1121387.GCA_000429885_02003"/>